<dbReference type="CDD" id="cd19499">
    <property type="entry name" value="RecA-like_ClpB_Hsp104-like"/>
    <property type="match status" value="1"/>
</dbReference>
<accession>A0AAW2H667</accession>
<dbReference type="GO" id="GO:0034605">
    <property type="term" value="P:cellular response to heat"/>
    <property type="evidence" value="ECO:0007669"/>
    <property type="project" value="TreeGrafter"/>
</dbReference>
<dbReference type="InterPro" id="IPR050130">
    <property type="entry name" value="ClpA_ClpB"/>
</dbReference>
<dbReference type="Gene3D" id="3.40.50.300">
    <property type="entry name" value="P-loop containing nucleotide triphosphate hydrolases"/>
    <property type="match status" value="3"/>
</dbReference>
<comment type="similarity">
    <text evidence="1">Belongs to the ClpA/ClpB family.</text>
</comment>
<dbReference type="InterPro" id="IPR001270">
    <property type="entry name" value="ClpA/B"/>
</dbReference>
<evidence type="ECO:0000259" key="7">
    <source>
        <dbReference type="SMART" id="SM00382"/>
    </source>
</evidence>
<keyword evidence="5" id="KW-0143">Chaperone</keyword>
<sequence length="672" mass="75937">MVNGEVKEEQLYALEKYAIDLTAKAKEGKIDPIIGREDEIRRAMQILSRRSKNNPILIGEPGVGKTAIVEGLAQRIANKDVPDSLQNKRVLSLDMGLVMAGAKYRGELEDRLKSIIKEVTQSNGEIILFIDEVHILMGVGGDQGSISAANLLKPALARGELRCIGATTLKEYRENIEKDAALTRRFQYILVEEPTKEEATAMLRGVKEKFEIHHGVKIQDSAIVLAVKMSMRYIHDRYLPDKAIDLIEEAASRLKLELTSRPESIDVLERQLIILKMEKEALTKEDKKDKTIQNRLNEVSEKIKNTENELNKLIVQWQKEKSTLSYINNSKEELDNLRYKLSSALKEGKYEEAGKYQYELIPELEKKIAQLEKETSDLSGNILQNVVTEEQILAAVARVTGIPLEKLNQTEKDKLLNLENYLGERIVGQTKAIKAVSAAIRRSKAGIAPENKPVGVFLFLGPTGVGKTELSKALAEVMFGSSTSIMRIDMSEYMEKHAVSKLIGAPPGYIGYEEGGVLTESVRRNPWQIILFDEVEKAHPEVFNLMLQIFDAGRLSDRSGRVIDFSNTIIILTSNLGAEYLQDVEKEADIIVERQILQHLGTFFKPEFINRIDDIIIFNRLDKEAMVEIVKIQLEELKWRMGERNINVSFQTQKYGTIWLIKVSIKLLVQGH</sequence>
<dbReference type="GO" id="GO:0016887">
    <property type="term" value="F:ATP hydrolysis activity"/>
    <property type="evidence" value="ECO:0007669"/>
    <property type="project" value="InterPro"/>
</dbReference>
<protein>
    <recommendedName>
        <fullName evidence="7">AAA+ ATPase domain-containing protein</fullName>
    </recommendedName>
</protein>
<organism evidence="8">
    <name type="scientific">Menopon gallinae</name>
    <name type="common">poultry shaft louse</name>
    <dbReference type="NCBI Taxonomy" id="328185"/>
    <lineage>
        <taxon>Eukaryota</taxon>
        <taxon>Metazoa</taxon>
        <taxon>Ecdysozoa</taxon>
        <taxon>Arthropoda</taxon>
        <taxon>Hexapoda</taxon>
        <taxon>Insecta</taxon>
        <taxon>Pterygota</taxon>
        <taxon>Neoptera</taxon>
        <taxon>Paraneoptera</taxon>
        <taxon>Psocodea</taxon>
        <taxon>Troctomorpha</taxon>
        <taxon>Phthiraptera</taxon>
        <taxon>Amblycera</taxon>
        <taxon>Menoponidae</taxon>
        <taxon>Menopon</taxon>
    </lineage>
</organism>
<evidence type="ECO:0000256" key="5">
    <source>
        <dbReference type="ARBA" id="ARBA00023186"/>
    </source>
</evidence>
<dbReference type="Pfam" id="PF00004">
    <property type="entry name" value="AAA"/>
    <property type="match status" value="1"/>
</dbReference>
<dbReference type="InterPro" id="IPR041546">
    <property type="entry name" value="ClpA/ClpB_AAA_lid"/>
</dbReference>
<dbReference type="CDD" id="cd00009">
    <property type="entry name" value="AAA"/>
    <property type="match status" value="1"/>
</dbReference>
<dbReference type="FunFam" id="3.40.50.300:FF:000025">
    <property type="entry name" value="ATP-dependent Clp protease subunit"/>
    <property type="match status" value="1"/>
</dbReference>
<name>A0AAW2H667_9NEOP</name>
<evidence type="ECO:0000256" key="1">
    <source>
        <dbReference type="ARBA" id="ARBA00008675"/>
    </source>
</evidence>
<feature type="domain" description="AAA+ ATPase" evidence="7">
    <location>
        <begin position="51"/>
        <end position="196"/>
    </location>
</feature>
<keyword evidence="4" id="KW-0067">ATP-binding</keyword>
<comment type="caution">
    <text evidence="8">The sequence shown here is derived from an EMBL/GenBank/DDBJ whole genome shotgun (WGS) entry which is preliminary data.</text>
</comment>
<evidence type="ECO:0000313" key="8">
    <source>
        <dbReference type="EMBL" id="KAL0263879.1"/>
    </source>
</evidence>
<dbReference type="SUPFAM" id="SSF52540">
    <property type="entry name" value="P-loop containing nucleoside triphosphate hydrolases"/>
    <property type="match status" value="2"/>
</dbReference>
<proteinExistence type="inferred from homology"/>
<dbReference type="PROSITE" id="PS00871">
    <property type="entry name" value="CLPAB_2"/>
    <property type="match status" value="1"/>
</dbReference>
<gene>
    <name evidence="8" type="ORF">PYX00_011180</name>
</gene>
<reference evidence="8" key="1">
    <citation type="journal article" date="2024" name="Gigascience">
        <title>Chromosome-level genome of the poultry shaft louse Menopon gallinae provides insight into the host-switching and adaptive evolution of parasitic lice.</title>
        <authorList>
            <person name="Xu Y."/>
            <person name="Ma L."/>
            <person name="Liu S."/>
            <person name="Liang Y."/>
            <person name="Liu Q."/>
            <person name="He Z."/>
            <person name="Tian L."/>
            <person name="Duan Y."/>
            <person name="Cai W."/>
            <person name="Li H."/>
            <person name="Song F."/>
        </authorList>
    </citation>
    <scope>NUCLEOTIDE SEQUENCE</scope>
    <source>
        <strain evidence="8">Cailab_2023a</strain>
    </source>
</reference>
<keyword evidence="3" id="KW-0547">Nucleotide-binding</keyword>
<dbReference type="InterPro" id="IPR003593">
    <property type="entry name" value="AAA+_ATPase"/>
</dbReference>
<dbReference type="InterPro" id="IPR003959">
    <property type="entry name" value="ATPase_AAA_core"/>
</dbReference>
<dbReference type="Pfam" id="PF17871">
    <property type="entry name" value="AAA_lid_9"/>
    <property type="match status" value="1"/>
</dbReference>
<evidence type="ECO:0000256" key="2">
    <source>
        <dbReference type="ARBA" id="ARBA00022737"/>
    </source>
</evidence>
<dbReference type="EMBL" id="JARGDH010000093">
    <property type="protein sequence ID" value="KAL0263879.1"/>
    <property type="molecule type" value="Genomic_DNA"/>
</dbReference>
<feature type="coiled-coil region" evidence="6">
    <location>
        <begin position="265"/>
        <end position="381"/>
    </location>
</feature>
<dbReference type="AlphaFoldDB" id="A0AAW2H667"/>
<dbReference type="PANTHER" id="PTHR11638:SF18">
    <property type="entry name" value="HEAT SHOCK PROTEIN 104"/>
    <property type="match status" value="1"/>
</dbReference>
<dbReference type="GO" id="GO:0005737">
    <property type="term" value="C:cytoplasm"/>
    <property type="evidence" value="ECO:0007669"/>
    <property type="project" value="TreeGrafter"/>
</dbReference>
<evidence type="ECO:0000256" key="6">
    <source>
        <dbReference type="SAM" id="Coils"/>
    </source>
</evidence>
<evidence type="ECO:0000256" key="4">
    <source>
        <dbReference type="ARBA" id="ARBA00022840"/>
    </source>
</evidence>
<keyword evidence="2" id="KW-0677">Repeat</keyword>
<keyword evidence="6" id="KW-0175">Coiled coil</keyword>
<dbReference type="PANTHER" id="PTHR11638">
    <property type="entry name" value="ATP-DEPENDENT CLP PROTEASE"/>
    <property type="match status" value="1"/>
</dbReference>
<dbReference type="PRINTS" id="PR00300">
    <property type="entry name" value="CLPPROTEASEA"/>
</dbReference>
<dbReference type="InterPro" id="IPR028299">
    <property type="entry name" value="ClpA/B_CS2"/>
</dbReference>
<dbReference type="FunFam" id="3.40.50.300:FF:000010">
    <property type="entry name" value="Chaperone clpB 1, putative"/>
    <property type="match status" value="1"/>
</dbReference>
<dbReference type="FunFam" id="3.40.50.300:FF:000120">
    <property type="entry name" value="ATP-dependent chaperone ClpB"/>
    <property type="match status" value="1"/>
</dbReference>
<dbReference type="SMART" id="SM00382">
    <property type="entry name" value="AAA"/>
    <property type="match status" value="2"/>
</dbReference>
<feature type="domain" description="AAA+ ATPase" evidence="7">
    <location>
        <begin position="453"/>
        <end position="622"/>
    </location>
</feature>
<dbReference type="Pfam" id="PF07724">
    <property type="entry name" value="AAA_2"/>
    <property type="match status" value="1"/>
</dbReference>
<dbReference type="GO" id="GO:0005524">
    <property type="term" value="F:ATP binding"/>
    <property type="evidence" value="ECO:0007669"/>
    <property type="project" value="UniProtKB-KW"/>
</dbReference>
<dbReference type="InterPro" id="IPR027417">
    <property type="entry name" value="P-loop_NTPase"/>
</dbReference>
<evidence type="ECO:0000256" key="3">
    <source>
        <dbReference type="ARBA" id="ARBA00022741"/>
    </source>
</evidence>